<keyword evidence="3" id="KW-0328">Glycosyltransferase</keyword>
<dbReference type="Pfam" id="PF13231">
    <property type="entry name" value="PMT_2"/>
    <property type="match status" value="1"/>
</dbReference>
<evidence type="ECO:0000256" key="1">
    <source>
        <dbReference type="ARBA" id="ARBA00004651"/>
    </source>
</evidence>
<dbReference type="InterPro" id="IPR050297">
    <property type="entry name" value="LipidA_mod_glycosyltrf_83"/>
</dbReference>
<proteinExistence type="predicted"/>
<evidence type="ECO:0000256" key="5">
    <source>
        <dbReference type="ARBA" id="ARBA00022692"/>
    </source>
</evidence>
<feature type="transmembrane region" description="Helical" evidence="8">
    <location>
        <begin position="314"/>
        <end position="333"/>
    </location>
</feature>
<dbReference type="GO" id="GO:0009103">
    <property type="term" value="P:lipopolysaccharide biosynthetic process"/>
    <property type="evidence" value="ECO:0007669"/>
    <property type="project" value="UniProtKB-ARBA"/>
</dbReference>
<dbReference type="InterPro" id="IPR038731">
    <property type="entry name" value="RgtA/B/C-like"/>
</dbReference>
<keyword evidence="5 8" id="KW-0812">Transmembrane</keyword>
<keyword evidence="2" id="KW-1003">Cell membrane</keyword>
<dbReference type="PANTHER" id="PTHR33908">
    <property type="entry name" value="MANNOSYLTRANSFERASE YKCB-RELATED"/>
    <property type="match status" value="1"/>
</dbReference>
<evidence type="ECO:0000256" key="2">
    <source>
        <dbReference type="ARBA" id="ARBA00022475"/>
    </source>
</evidence>
<evidence type="ECO:0000313" key="11">
    <source>
        <dbReference type="Proteomes" id="UP000034881"/>
    </source>
</evidence>
<feature type="transmembrane region" description="Helical" evidence="8">
    <location>
        <begin position="450"/>
        <end position="467"/>
    </location>
</feature>
<evidence type="ECO:0000313" key="10">
    <source>
        <dbReference type="EMBL" id="KKR42628.1"/>
    </source>
</evidence>
<comment type="caution">
    <text evidence="10">The sequence shown here is derived from an EMBL/GenBank/DDBJ whole genome shotgun (WGS) entry which is preliminary data.</text>
</comment>
<name>A0A0G0QR76_9BACT</name>
<dbReference type="Proteomes" id="UP000034881">
    <property type="component" value="Unassembled WGS sequence"/>
</dbReference>
<dbReference type="PANTHER" id="PTHR33908:SF3">
    <property type="entry name" value="UNDECAPRENYL PHOSPHATE-ALPHA-4-AMINO-4-DEOXY-L-ARABINOSE ARABINOSYL TRANSFERASE"/>
    <property type="match status" value="1"/>
</dbReference>
<protein>
    <recommendedName>
        <fullName evidence="9">Glycosyltransferase RgtA/B/C/D-like domain-containing protein</fullName>
    </recommendedName>
</protein>
<feature type="transmembrane region" description="Helical" evidence="8">
    <location>
        <begin position="208"/>
        <end position="225"/>
    </location>
</feature>
<feature type="transmembrane region" description="Helical" evidence="8">
    <location>
        <begin position="121"/>
        <end position="147"/>
    </location>
</feature>
<feature type="transmembrane region" description="Helical" evidence="8">
    <location>
        <begin position="230"/>
        <end position="247"/>
    </location>
</feature>
<feature type="transmembrane region" description="Helical" evidence="8">
    <location>
        <begin position="26"/>
        <end position="44"/>
    </location>
</feature>
<evidence type="ECO:0000256" key="4">
    <source>
        <dbReference type="ARBA" id="ARBA00022679"/>
    </source>
</evidence>
<dbReference type="EMBL" id="LBYB01000001">
    <property type="protein sequence ID" value="KKR42628.1"/>
    <property type="molecule type" value="Genomic_DNA"/>
</dbReference>
<accession>A0A0G0QR76</accession>
<comment type="subcellular location">
    <subcellularLocation>
        <location evidence="1">Cell membrane</location>
        <topology evidence="1">Multi-pass membrane protein</topology>
    </subcellularLocation>
</comment>
<keyword evidence="6 8" id="KW-1133">Transmembrane helix</keyword>
<feature type="transmembrane region" description="Helical" evidence="8">
    <location>
        <begin position="186"/>
        <end position="202"/>
    </location>
</feature>
<evidence type="ECO:0000256" key="8">
    <source>
        <dbReference type="SAM" id="Phobius"/>
    </source>
</evidence>
<dbReference type="GO" id="GO:0016763">
    <property type="term" value="F:pentosyltransferase activity"/>
    <property type="evidence" value="ECO:0007669"/>
    <property type="project" value="TreeGrafter"/>
</dbReference>
<gene>
    <name evidence="10" type="ORF">UT77_C0001G0079</name>
</gene>
<evidence type="ECO:0000256" key="6">
    <source>
        <dbReference type="ARBA" id="ARBA00022989"/>
    </source>
</evidence>
<organism evidence="10 11">
    <name type="scientific">Candidatus Daviesbacteria bacterium GW2011_GWC2_40_12</name>
    <dbReference type="NCBI Taxonomy" id="1618431"/>
    <lineage>
        <taxon>Bacteria</taxon>
        <taxon>Candidatus Daviesiibacteriota</taxon>
    </lineage>
</organism>
<dbReference type="GO" id="GO:0005886">
    <property type="term" value="C:plasma membrane"/>
    <property type="evidence" value="ECO:0007669"/>
    <property type="project" value="UniProtKB-SubCell"/>
</dbReference>
<dbReference type="AlphaFoldDB" id="A0A0G0QR76"/>
<evidence type="ECO:0000259" key="9">
    <source>
        <dbReference type="Pfam" id="PF13231"/>
    </source>
</evidence>
<evidence type="ECO:0000256" key="7">
    <source>
        <dbReference type="ARBA" id="ARBA00023136"/>
    </source>
</evidence>
<reference evidence="10 11" key="1">
    <citation type="journal article" date="2015" name="Nature">
        <title>rRNA introns, odd ribosomes, and small enigmatic genomes across a large radiation of phyla.</title>
        <authorList>
            <person name="Brown C.T."/>
            <person name="Hug L.A."/>
            <person name="Thomas B.C."/>
            <person name="Sharon I."/>
            <person name="Castelle C.J."/>
            <person name="Singh A."/>
            <person name="Wilkins M.J."/>
            <person name="Williams K.H."/>
            <person name="Banfield J.F."/>
        </authorList>
    </citation>
    <scope>NUCLEOTIDE SEQUENCE [LARGE SCALE GENOMIC DNA]</scope>
</reference>
<feature type="transmembrane region" description="Helical" evidence="8">
    <location>
        <begin position="364"/>
        <end position="386"/>
    </location>
</feature>
<keyword evidence="4" id="KW-0808">Transferase</keyword>
<keyword evidence="7 8" id="KW-0472">Membrane</keyword>
<feature type="domain" description="Glycosyltransferase RgtA/B/C/D-like" evidence="9">
    <location>
        <begin position="89"/>
        <end position="243"/>
    </location>
</feature>
<feature type="transmembrane region" description="Helical" evidence="8">
    <location>
        <begin position="342"/>
        <end position="358"/>
    </location>
</feature>
<dbReference type="GO" id="GO:0010041">
    <property type="term" value="P:response to iron(III) ion"/>
    <property type="evidence" value="ECO:0007669"/>
    <property type="project" value="TreeGrafter"/>
</dbReference>
<feature type="transmembrane region" description="Helical" evidence="8">
    <location>
        <begin position="159"/>
        <end position="179"/>
    </location>
</feature>
<feature type="transmembrane region" description="Helical" evidence="8">
    <location>
        <begin position="398"/>
        <end position="418"/>
    </location>
</feature>
<sequence>MQYCNHVMIKFENMHFLISKLKQTKYLLVLILIFAFAIRVYNLAEVPPSLSWDEASIGYDAWSIVQDGKDQWGERLPLIFRSFGEYKFPFHIYTTAVFVSILGLSEYAVRLPSALFGVVNIFLIFFFARNLTGSVYIGLLSSLFLAISPWHIQFSRVNWETNFALFFFFLGNLAFLKVVKRERGKILIPISYFLFGLTTYSYNAAKVFVPFYLLFLTIIYFKRLIRYKAMFILGIGGFLLIIFLTLLNPKLSGTVRFQQVDFPNDWIISTATYKLTNNRIFSRGELFIRQYYSHFSPKFLLLSGDENSRHSSQVMGQAYIFDVLFIIIGLFILSRRRTKEDLVLLVWFFMAFIPASIAKEAPHASRAMFALGSFHIVSATGLSHFFSHFRNNIQKKAFIFFAALFITVLFGRYFYLYLTSYPVGYSQDWQYGYKQIFTKYKDEFQKYDNIFISDAYAQPYIFALFYLKYDPKKFRAEAVRNSMDQWGFSTVKTFDKFIFGKVKDAEAVKGISLIFASPSEYLAKTPSKDVILNLDASPAFYVYEYAK</sequence>
<evidence type="ECO:0000256" key="3">
    <source>
        <dbReference type="ARBA" id="ARBA00022676"/>
    </source>
</evidence>